<evidence type="ECO:0000256" key="3">
    <source>
        <dbReference type="ARBA" id="ARBA00006880"/>
    </source>
</evidence>
<dbReference type="InterPro" id="IPR051056">
    <property type="entry name" value="Glycosyl_Hydrolase_73"/>
</dbReference>
<dbReference type="PANTHER" id="PTHR33308">
    <property type="entry name" value="PEPTIDOGLYCAN HYDROLASE FLGJ"/>
    <property type="match status" value="1"/>
</dbReference>
<dbReference type="SMART" id="SM00047">
    <property type="entry name" value="LYZ2"/>
    <property type="match status" value="1"/>
</dbReference>
<evidence type="ECO:0000256" key="1">
    <source>
        <dbReference type="ARBA" id="ARBA00002954"/>
    </source>
</evidence>
<feature type="domain" description="Mannosyl-glycoprotein endo-beta-N-acetylglucosamidase-like" evidence="13">
    <location>
        <begin position="155"/>
        <end position="314"/>
    </location>
</feature>
<dbReference type="RefSeq" id="WP_091645031.1">
    <property type="nucleotide sequence ID" value="NZ_FOEG01000007.1"/>
</dbReference>
<dbReference type="NCBIfam" id="TIGR02541">
    <property type="entry name" value="flagell_FlgJ"/>
    <property type="match status" value="1"/>
</dbReference>
<comment type="function">
    <text evidence="1">Flagellum-specific muramidase which hydrolyzes the peptidoglycan layer to assemble the rod structure in the periplasmic space.</text>
</comment>
<dbReference type="InterPro" id="IPR002901">
    <property type="entry name" value="MGlyc_endo_b_GlcNAc-like_dom"/>
</dbReference>
<dbReference type="InterPro" id="IPR013377">
    <property type="entry name" value="FlgJ"/>
</dbReference>
<dbReference type="Pfam" id="PF10135">
    <property type="entry name" value="Rod-binding"/>
    <property type="match status" value="1"/>
</dbReference>
<sequence>MAISTPQHPDPNIFDNGSLDRLRGNLQNPTEQDLREVAEEFETVFVGMMLKSMRAATPGDDLFGSNAMEQYEQLHDQQLSQSLGRSGGLGIADMVERQLRENAGFETEHQVGIHGRSIEDYDRRMPPMQIRTPDDNVPGAEPKPGASEPGRPGGKGAGWESPEAFVRDVWPAAEKAAEALDADPRALVAQAALETGWGQHVIRDGDGDSVNNLFGIKADQRWDGDSVSVPTLEFRGGVPEREVASFRAYDSLEESFQDYVEFLQSNPRYSDALENSHDPERWVEELQRAGYATDPDYAEKIRGIMGGDLLEAAIDPLKSGPDRPINEA</sequence>
<evidence type="ECO:0000256" key="9">
    <source>
        <dbReference type="ARBA" id="ARBA00023295"/>
    </source>
</evidence>
<keyword evidence="14" id="KW-0282">Flagellum</keyword>
<dbReference type="OrthoDB" id="289937at2"/>
<keyword evidence="15" id="KW-1185">Reference proteome</keyword>
<dbReference type="GO" id="GO:0071555">
    <property type="term" value="P:cell wall organization"/>
    <property type="evidence" value="ECO:0007669"/>
    <property type="project" value="UniProtKB-KW"/>
</dbReference>
<keyword evidence="7" id="KW-1005">Bacterial flagellum biogenesis</keyword>
<dbReference type="Pfam" id="PF01832">
    <property type="entry name" value="Glucosaminidase"/>
    <property type="match status" value="1"/>
</dbReference>
<reference evidence="14 15" key="1">
    <citation type="submission" date="2016-10" db="EMBL/GenBank/DDBJ databases">
        <authorList>
            <person name="de Groot N.N."/>
        </authorList>
    </citation>
    <scope>NUCLEOTIDE SEQUENCE [LARGE SCALE GENOMIC DNA]</scope>
    <source>
        <strain evidence="14 15">CGMCC 1.6291</strain>
    </source>
</reference>
<comment type="similarity">
    <text evidence="3">In the N-terminal section; belongs to the FlgJ family.</text>
</comment>
<dbReference type="GO" id="GO:0071973">
    <property type="term" value="P:bacterial-type flagellum-dependent cell motility"/>
    <property type="evidence" value="ECO:0007669"/>
    <property type="project" value="TreeGrafter"/>
</dbReference>
<evidence type="ECO:0000256" key="6">
    <source>
        <dbReference type="ARBA" id="ARBA00022764"/>
    </source>
</evidence>
<dbReference type="Gene3D" id="2.10.70.40">
    <property type="entry name" value="peptidoglycan hydrolase"/>
    <property type="match status" value="1"/>
</dbReference>
<keyword evidence="6" id="KW-0574">Periplasm</keyword>
<dbReference type="GO" id="GO:0044780">
    <property type="term" value="P:bacterial-type flagellum assembly"/>
    <property type="evidence" value="ECO:0007669"/>
    <property type="project" value="InterPro"/>
</dbReference>
<feature type="region of interest" description="Disordered" evidence="12">
    <location>
        <begin position="108"/>
        <end position="161"/>
    </location>
</feature>
<keyword evidence="8" id="KW-0378">Hydrolase</keyword>
<evidence type="ECO:0000256" key="10">
    <source>
        <dbReference type="ARBA" id="ARBA00023316"/>
    </source>
</evidence>
<evidence type="ECO:0000256" key="11">
    <source>
        <dbReference type="ARBA" id="ARBA00030835"/>
    </source>
</evidence>
<feature type="compositionally biased region" description="Basic and acidic residues" evidence="12">
    <location>
        <begin position="108"/>
        <end position="125"/>
    </location>
</feature>
<dbReference type="GO" id="GO:0016798">
    <property type="term" value="F:hydrolase activity, acting on glycosyl bonds"/>
    <property type="evidence" value="ECO:0007669"/>
    <property type="project" value="UniProtKB-KW"/>
</dbReference>
<dbReference type="InterPro" id="IPR019301">
    <property type="entry name" value="Flagellar_prot_FlgJ_N"/>
</dbReference>
<evidence type="ECO:0000256" key="5">
    <source>
        <dbReference type="ARBA" id="ARBA00013433"/>
    </source>
</evidence>
<keyword evidence="10" id="KW-0961">Cell wall biogenesis/degradation</keyword>
<proteinExistence type="inferred from homology"/>
<keyword evidence="9" id="KW-0326">Glycosidase</keyword>
<protein>
    <recommendedName>
        <fullName evidence="5">Peptidoglycan hydrolase FlgJ</fullName>
    </recommendedName>
    <alternativeName>
        <fullName evidence="11">Muramidase FlgJ</fullName>
    </alternativeName>
</protein>
<evidence type="ECO:0000256" key="12">
    <source>
        <dbReference type="SAM" id="MobiDB-lite"/>
    </source>
</evidence>
<evidence type="ECO:0000313" key="15">
    <source>
        <dbReference type="Proteomes" id="UP000199657"/>
    </source>
</evidence>
<evidence type="ECO:0000256" key="7">
    <source>
        <dbReference type="ARBA" id="ARBA00022795"/>
    </source>
</evidence>
<dbReference type="AlphaFoldDB" id="A0A1H8UK60"/>
<dbReference type="STRING" id="406100.SAMN04488052_10735"/>
<organism evidence="14 15">
    <name type="scientific">Aquisalimonas asiatica</name>
    <dbReference type="NCBI Taxonomy" id="406100"/>
    <lineage>
        <taxon>Bacteria</taxon>
        <taxon>Pseudomonadati</taxon>
        <taxon>Pseudomonadota</taxon>
        <taxon>Gammaproteobacteria</taxon>
        <taxon>Chromatiales</taxon>
        <taxon>Ectothiorhodospiraceae</taxon>
        <taxon>Aquisalimonas</taxon>
    </lineage>
</organism>
<evidence type="ECO:0000256" key="2">
    <source>
        <dbReference type="ARBA" id="ARBA00004418"/>
    </source>
</evidence>
<accession>A0A1H8UK60</accession>
<dbReference type="PANTHER" id="PTHR33308:SF9">
    <property type="entry name" value="PEPTIDOGLYCAN HYDROLASE FLGJ"/>
    <property type="match status" value="1"/>
</dbReference>
<dbReference type="Gene3D" id="1.10.530.10">
    <property type="match status" value="1"/>
</dbReference>
<comment type="subcellular location">
    <subcellularLocation>
        <location evidence="2">Periplasm</location>
    </subcellularLocation>
</comment>
<dbReference type="PRINTS" id="PR01002">
    <property type="entry name" value="FLGFLGJ"/>
</dbReference>
<evidence type="ECO:0000256" key="4">
    <source>
        <dbReference type="ARBA" id="ARBA00007974"/>
    </source>
</evidence>
<name>A0A1H8UK60_9GAMM</name>
<gene>
    <name evidence="14" type="ORF">SAMN04488052_10735</name>
</gene>
<keyword evidence="14" id="KW-0969">Cilium</keyword>
<dbReference type="EMBL" id="FOEG01000007">
    <property type="protein sequence ID" value="SEP03476.1"/>
    <property type="molecule type" value="Genomic_DNA"/>
</dbReference>
<comment type="similarity">
    <text evidence="4">In the C-terminal section; belongs to the glycosyl hydrolase 73 family.</text>
</comment>
<evidence type="ECO:0000259" key="13">
    <source>
        <dbReference type="SMART" id="SM00047"/>
    </source>
</evidence>
<dbReference type="Proteomes" id="UP000199657">
    <property type="component" value="Unassembled WGS sequence"/>
</dbReference>
<dbReference type="GO" id="GO:0042597">
    <property type="term" value="C:periplasmic space"/>
    <property type="evidence" value="ECO:0007669"/>
    <property type="project" value="UniProtKB-SubCell"/>
</dbReference>
<evidence type="ECO:0000256" key="8">
    <source>
        <dbReference type="ARBA" id="ARBA00022801"/>
    </source>
</evidence>
<evidence type="ECO:0000313" key="14">
    <source>
        <dbReference type="EMBL" id="SEP03476.1"/>
    </source>
</evidence>
<keyword evidence="14" id="KW-0966">Cell projection</keyword>
<dbReference type="GO" id="GO:0004040">
    <property type="term" value="F:amidase activity"/>
    <property type="evidence" value="ECO:0007669"/>
    <property type="project" value="InterPro"/>
</dbReference>